<dbReference type="GO" id="GO:0001682">
    <property type="term" value="P:tRNA 5'-leader removal"/>
    <property type="evidence" value="ECO:0007669"/>
    <property type="project" value="UniProtKB-UniRule"/>
</dbReference>
<evidence type="ECO:0000256" key="1">
    <source>
        <dbReference type="ARBA" id="ARBA00022490"/>
    </source>
</evidence>
<dbReference type="HAMAP" id="MF_00754">
    <property type="entry name" value="RNase_P_1"/>
    <property type="match status" value="1"/>
</dbReference>
<dbReference type="GO" id="GO:0004526">
    <property type="term" value="F:ribonuclease P activity"/>
    <property type="evidence" value="ECO:0007669"/>
    <property type="project" value="UniProtKB-UniRule"/>
</dbReference>
<dbReference type="SMART" id="SM00538">
    <property type="entry name" value="POP4"/>
    <property type="match status" value="1"/>
</dbReference>
<sequence>MRGRLQDLELIARDWIGLKVEVVESANKCEVGIKGEVVDESQNTLKIMTEKGLKVVAKRGRTFRVWYKGKIMRIKGDLINFRPEDRIKRGLMMLKRTKGVWI</sequence>
<dbReference type="InterPro" id="IPR036980">
    <property type="entry name" value="RNase_P/MRP_Rpp29_sf"/>
</dbReference>
<dbReference type="Pfam" id="PF01868">
    <property type="entry name" value="RNase_P-MRP_p29"/>
    <property type="match status" value="1"/>
</dbReference>
<dbReference type="EMBL" id="DSCQ01000019">
    <property type="protein sequence ID" value="HET20751.1"/>
    <property type="molecule type" value="Genomic_DNA"/>
</dbReference>
<organism evidence="9">
    <name type="scientific">Archaeoglobus fulgidus</name>
    <dbReference type="NCBI Taxonomy" id="2234"/>
    <lineage>
        <taxon>Archaea</taxon>
        <taxon>Methanobacteriati</taxon>
        <taxon>Methanobacteriota</taxon>
        <taxon>Archaeoglobi</taxon>
        <taxon>Archaeoglobales</taxon>
        <taxon>Archaeoglobaceae</taxon>
        <taxon>Archaeoglobus</taxon>
    </lineage>
</organism>
<name>A0A7C3VBG3_ARCFL</name>
<gene>
    <name evidence="6" type="primary">rnp1</name>
    <name evidence="7" type="ORF">ENN70_01290</name>
    <name evidence="9" type="ORF">ENR21_02300</name>
    <name evidence="8" type="ORF">ENW66_09435</name>
</gene>
<evidence type="ECO:0000256" key="3">
    <source>
        <dbReference type="ARBA" id="ARBA00022722"/>
    </source>
</evidence>
<dbReference type="InterPro" id="IPR023538">
    <property type="entry name" value="RNP1"/>
</dbReference>
<dbReference type="GO" id="GO:0030677">
    <property type="term" value="C:ribonuclease P complex"/>
    <property type="evidence" value="ECO:0007669"/>
    <property type="project" value="UniProtKB-UniRule"/>
</dbReference>
<evidence type="ECO:0000256" key="5">
    <source>
        <dbReference type="ARBA" id="ARBA00022801"/>
    </source>
</evidence>
<dbReference type="Gene3D" id="2.30.30.210">
    <property type="entry name" value="Ribonuclease P/MRP, subunit p29"/>
    <property type="match status" value="1"/>
</dbReference>
<protein>
    <recommendedName>
        <fullName evidence="6">Ribonuclease P protein component 1</fullName>
        <shortName evidence="6">RNase P component 1</shortName>
        <ecNumber evidence="6">3.1.26.5</ecNumber>
    </recommendedName>
    <alternativeName>
        <fullName evidence="6">Rpp29</fullName>
    </alternativeName>
</protein>
<dbReference type="AlphaFoldDB" id="A0A7C3VBG3"/>
<evidence type="ECO:0000313" key="9">
    <source>
        <dbReference type="EMBL" id="HGF87260.1"/>
    </source>
</evidence>
<dbReference type="EMBL" id="DSQD01000071">
    <property type="protein sequence ID" value="HGF87260.1"/>
    <property type="molecule type" value="Genomic_DNA"/>
</dbReference>
<comment type="caution">
    <text evidence="9">The sequence shown here is derived from an EMBL/GenBank/DDBJ whole genome shotgun (WGS) entry which is preliminary data.</text>
</comment>
<evidence type="ECO:0000256" key="2">
    <source>
        <dbReference type="ARBA" id="ARBA00022694"/>
    </source>
</evidence>
<dbReference type="InterPro" id="IPR023534">
    <property type="entry name" value="Rof/RNase_P-like"/>
</dbReference>
<keyword evidence="1 6" id="KW-0963">Cytoplasm</keyword>
<dbReference type="SUPFAM" id="SSF101744">
    <property type="entry name" value="Rof/RNase P subunit-like"/>
    <property type="match status" value="1"/>
</dbReference>
<evidence type="ECO:0000313" key="7">
    <source>
        <dbReference type="EMBL" id="HET20751.1"/>
    </source>
</evidence>
<evidence type="ECO:0000256" key="6">
    <source>
        <dbReference type="HAMAP-Rule" id="MF_00754"/>
    </source>
</evidence>
<evidence type="ECO:0000256" key="4">
    <source>
        <dbReference type="ARBA" id="ARBA00022759"/>
    </source>
</evidence>
<comment type="subcellular location">
    <subcellularLocation>
        <location evidence="6">Cytoplasm</location>
    </subcellularLocation>
</comment>
<dbReference type="InterPro" id="IPR002730">
    <property type="entry name" value="Rpp29/RNP1"/>
</dbReference>
<accession>A0A7C3VBG3</accession>
<dbReference type="GO" id="GO:0003723">
    <property type="term" value="F:RNA binding"/>
    <property type="evidence" value="ECO:0007669"/>
    <property type="project" value="InterPro"/>
</dbReference>
<comment type="function">
    <text evidence="6">Part of ribonuclease P, a protein complex that generates mature tRNA molecules by cleaving their 5'-ends.</text>
</comment>
<keyword evidence="3 6" id="KW-0540">Nuclease</keyword>
<reference evidence="9" key="1">
    <citation type="journal article" date="2020" name="mSystems">
        <title>Genome- and Community-Level Interaction Insights into Carbon Utilization and Element Cycling Functions of Hydrothermarchaeota in Hydrothermal Sediment.</title>
        <authorList>
            <person name="Zhou Z."/>
            <person name="Liu Y."/>
            <person name="Xu W."/>
            <person name="Pan J."/>
            <person name="Luo Z.H."/>
            <person name="Li M."/>
        </authorList>
    </citation>
    <scope>NUCLEOTIDE SEQUENCE [LARGE SCALE GENOMIC DNA]</scope>
    <source>
        <strain evidence="7">SpSt-12</strain>
        <strain evidence="9">SpSt-38</strain>
        <strain evidence="8">SpSt-87</strain>
    </source>
</reference>
<keyword evidence="2 6" id="KW-0819">tRNA processing</keyword>
<keyword evidence="5 6" id="KW-0378">Hydrolase</keyword>
<keyword evidence="4 6" id="KW-0255">Endonuclease</keyword>
<comment type="catalytic activity">
    <reaction evidence="6">
        <text>Endonucleolytic cleavage of RNA, removing 5'-extranucleotides from tRNA precursor.</text>
        <dbReference type="EC" id="3.1.26.5"/>
    </reaction>
</comment>
<dbReference type="GO" id="GO:0005737">
    <property type="term" value="C:cytoplasm"/>
    <property type="evidence" value="ECO:0007669"/>
    <property type="project" value="UniProtKB-SubCell"/>
</dbReference>
<proteinExistence type="inferred from homology"/>
<evidence type="ECO:0000313" key="8">
    <source>
        <dbReference type="EMBL" id="HFW33150.1"/>
    </source>
</evidence>
<dbReference type="EMBL" id="DTLB01000052">
    <property type="protein sequence ID" value="HFW33150.1"/>
    <property type="molecule type" value="Genomic_DNA"/>
</dbReference>
<comment type="similarity">
    <text evidence="6">Belongs to the eukaryotic/archaeal RNase P protein component 1 family.</text>
</comment>
<dbReference type="EC" id="3.1.26.5" evidence="6"/>
<comment type="subunit">
    <text evidence="6">Consists of a catalytic RNA component and at least 4-5 protein subunits.</text>
</comment>